<evidence type="ECO:0000256" key="4">
    <source>
        <dbReference type="ARBA" id="ARBA00022692"/>
    </source>
</evidence>
<feature type="compositionally biased region" description="Acidic residues" evidence="10">
    <location>
        <begin position="193"/>
        <end position="202"/>
    </location>
</feature>
<evidence type="ECO:0000256" key="2">
    <source>
        <dbReference type="ARBA" id="ARBA00004613"/>
    </source>
</evidence>
<reference evidence="12" key="2">
    <citation type="journal article" date="2023" name="Science">
        <title>Genomic signatures of disease resistance in endangered staghorn corals.</title>
        <authorList>
            <person name="Vollmer S.V."/>
            <person name="Selwyn J.D."/>
            <person name="Despard B.A."/>
            <person name="Roesel C.L."/>
        </authorList>
    </citation>
    <scope>NUCLEOTIDE SEQUENCE</scope>
    <source>
        <strain evidence="12">K2</strain>
    </source>
</reference>
<evidence type="ECO:0000256" key="9">
    <source>
        <dbReference type="ARBA" id="ARBA00023157"/>
    </source>
</evidence>
<evidence type="ECO:0000256" key="5">
    <source>
        <dbReference type="ARBA" id="ARBA00022729"/>
    </source>
</evidence>
<dbReference type="FunFam" id="2.20.100.10:FF:000001">
    <property type="entry name" value="semaphorin-5A isoform X1"/>
    <property type="match status" value="1"/>
</dbReference>
<reference evidence="12" key="1">
    <citation type="journal article" date="2023" name="G3 (Bethesda)">
        <title>Whole genome assembly and annotation of the endangered Caribbean coral Acropora cervicornis.</title>
        <authorList>
            <person name="Selwyn J.D."/>
            <person name="Vollmer S.V."/>
        </authorList>
    </citation>
    <scope>NUCLEOTIDE SEQUENCE</scope>
    <source>
        <strain evidence="12">K2</strain>
    </source>
</reference>
<evidence type="ECO:0000256" key="11">
    <source>
        <dbReference type="SAM" id="Phobius"/>
    </source>
</evidence>
<keyword evidence="7 11" id="KW-1133">Transmembrane helix</keyword>
<organism evidence="12 13">
    <name type="scientific">Acropora cervicornis</name>
    <name type="common">Staghorn coral</name>
    <dbReference type="NCBI Taxonomy" id="6130"/>
    <lineage>
        <taxon>Eukaryota</taxon>
        <taxon>Metazoa</taxon>
        <taxon>Cnidaria</taxon>
        <taxon>Anthozoa</taxon>
        <taxon>Hexacorallia</taxon>
        <taxon>Scleractinia</taxon>
        <taxon>Astrocoeniina</taxon>
        <taxon>Acroporidae</taxon>
        <taxon>Acropora</taxon>
    </lineage>
</organism>
<dbReference type="FunFam" id="2.20.100.10:FF:000007">
    <property type="entry name" value="Thrombospondin 1"/>
    <property type="match status" value="1"/>
</dbReference>
<evidence type="ECO:0000256" key="1">
    <source>
        <dbReference type="ARBA" id="ARBA00004167"/>
    </source>
</evidence>
<dbReference type="EMBL" id="JARQWQ010000026">
    <property type="protein sequence ID" value="KAK2563275.1"/>
    <property type="molecule type" value="Genomic_DNA"/>
</dbReference>
<dbReference type="SUPFAM" id="SSF82895">
    <property type="entry name" value="TSP-1 type 1 repeat"/>
    <property type="match status" value="3"/>
</dbReference>
<comment type="subcellular location">
    <subcellularLocation>
        <location evidence="1">Membrane</location>
        <topology evidence="1">Single-pass membrane protein</topology>
    </subcellularLocation>
    <subcellularLocation>
        <location evidence="2">Secreted</location>
    </subcellularLocation>
</comment>
<dbReference type="PRINTS" id="PR01705">
    <property type="entry name" value="TSP1REPEAT"/>
</dbReference>
<dbReference type="Proteomes" id="UP001249851">
    <property type="component" value="Unassembled WGS sequence"/>
</dbReference>
<proteinExistence type="predicted"/>
<dbReference type="PROSITE" id="PS50092">
    <property type="entry name" value="TSP1"/>
    <property type="match status" value="3"/>
</dbReference>
<keyword evidence="9" id="KW-1015">Disulfide bond</keyword>
<name>A0AAD9QLQ6_ACRCE</name>
<evidence type="ECO:0000313" key="12">
    <source>
        <dbReference type="EMBL" id="KAK2563275.1"/>
    </source>
</evidence>
<dbReference type="GO" id="GO:0016020">
    <property type="term" value="C:membrane"/>
    <property type="evidence" value="ECO:0007669"/>
    <property type="project" value="UniProtKB-SubCell"/>
</dbReference>
<keyword evidence="6" id="KW-0677">Repeat</keyword>
<dbReference type="PANTHER" id="PTHR22906:SF43">
    <property type="entry name" value="PROPERDIN"/>
    <property type="match status" value="1"/>
</dbReference>
<feature type="transmembrane region" description="Helical" evidence="11">
    <location>
        <begin position="7"/>
        <end position="26"/>
    </location>
</feature>
<accession>A0AAD9QLQ6</accession>
<evidence type="ECO:0000313" key="13">
    <source>
        <dbReference type="Proteomes" id="UP001249851"/>
    </source>
</evidence>
<evidence type="ECO:0000256" key="10">
    <source>
        <dbReference type="SAM" id="MobiDB-lite"/>
    </source>
</evidence>
<feature type="region of interest" description="Disordered" evidence="10">
    <location>
        <begin position="189"/>
        <end position="236"/>
    </location>
</feature>
<dbReference type="FunFam" id="2.20.100.10:FF:000002">
    <property type="entry name" value="Unc-5 netrin receptor C"/>
    <property type="match status" value="1"/>
</dbReference>
<dbReference type="AlphaFoldDB" id="A0AAD9QLQ6"/>
<dbReference type="Pfam" id="PF00090">
    <property type="entry name" value="TSP_1"/>
    <property type="match status" value="3"/>
</dbReference>
<dbReference type="InterPro" id="IPR000884">
    <property type="entry name" value="TSP1_rpt"/>
</dbReference>
<dbReference type="InterPro" id="IPR036383">
    <property type="entry name" value="TSP1_rpt_sf"/>
</dbReference>
<dbReference type="SMART" id="SM00209">
    <property type="entry name" value="TSP1"/>
    <property type="match status" value="3"/>
</dbReference>
<evidence type="ECO:0000256" key="7">
    <source>
        <dbReference type="ARBA" id="ARBA00022989"/>
    </source>
</evidence>
<keyword evidence="13" id="KW-1185">Reference proteome</keyword>
<evidence type="ECO:0000256" key="3">
    <source>
        <dbReference type="ARBA" id="ARBA00022525"/>
    </source>
</evidence>
<comment type="caution">
    <text evidence="12">The sequence shown here is derived from an EMBL/GenBank/DDBJ whole genome shotgun (WGS) entry which is preliminary data.</text>
</comment>
<keyword evidence="8 11" id="KW-0472">Membrane</keyword>
<sequence>MCSSRKFLPTFTFSLVLCCVFIGTYYCFTQAITDGGYTEWSAWANCTKTCGEGVQVRYRSCSNPSPGRYGKDCYRFGPNEDTKPCFLTICPVDGKYSDWGPFSVCDKPCNGGKQVRTRQCNNPPPVFGGRPCEGPDKEEKDCNTNPCVPVNGGFTEWGSYSACSVTCGKGKMTRTRSCTNPAPLYGGKGCDGPDSETAECDMEPCRPQQHQGKAASQAPKPAGKAPENAEQSAKPA</sequence>
<protein>
    <submittedName>
        <fullName evidence="12">Mucin-like protein</fullName>
    </submittedName>
</protein>
<keyword evidence="3" id="KW-0964">Secreted</keyword>
<dbReference type="PANTHER" id="PTHR22906">
    <property type="entry name" value="PROPERDIN"/>
    <property type="match status" value="1"/>
</dbReference>
<keyword evidence="5" id="KW-0732">Signal</keyword>
<evidence type="ECO:0000256" key="8">
    <source>
        <dbReference type="ARBA" id="ARBA00023136"/>
    </source>
</evidence>
<evidence type="ECO:0000256" key="6">
    <source>
        <dbReference type="ARBA" id="ARBA00022737"/>
    </source>
</evidence>
<gene>
    <name evidence="12" type="ORF">P5673_013636</name>
</gene>
<keyword evidence="4 11" id="KW-0812">Transmembrane</keyword>
<dbReference type="Gene3D" id="2.20.100.10">
    <property type="entry name" value="Thrombospondin type-1 (TSP1) repeat"/>
    <property type="match status" value="3"/>
</dbReference>
<dbReference type="InterPro" id="IPR052065">
    <property type="entry name" value="Compl_asym_regulator"/>
</dbReference>